<dbReference type="Pfam" id="PF00072">
    <property type="entry name" value="Response_reg"/>
    <property type="match status" value="1"/>
</dbReference>
<evidence type="ECO:0000256" key="1">
    <source>
        <dbReference type="PROSITE-ProRule" id="PRU00169"/>
    </source>
</evidence>
<feature type="modified residue" description="4-aspartylphosphate" evidence="1">
    <location>
        <position position="53"/>
    </location>
</feature>
<dbReference type="GO" id="GO:0000160">
    <property type="term" value="P:phosphorelay signal transduction system"/>
    <property type="evidence" value="ECO:0007669"/>
    <property type="project" value="InterPro"/>
</dbReference>
<dbReference type="AlphaFoldDB" id="A0A7V3ZZT1"/>
<accession>A0A7V3ZZT1</accession>
<dbReference type="PROSITE" id="PS50110">
    <property type="entry name" value="RESPONSE_REGULATORY"/>
    <property type="match status" value="1"/>
</dbReference>
<dbReference type="InterPro" id="IPR025497">
    <property type="entry name" value="PatA-like_N"/>
</dbReference>
<organism evidence="3">
    <name type="scientific">candidate division WOR-3 bacterium</name>
    <dbReference type="NCBI Taxonomy" id="2052148"/>
    <lineage>
        <taxon>Bacteria</taxon>
        <taxon>Bacteria division WOR-3</taxon>
    </lineage>
</organism>
<evidence type="ECO:0000313" key="3">
    <source>
        <dbReference type="EMBL" id="HGL18396.1"/>
    </source>
</evidence>
<dbReference type="CDD" id="cd00156">
    <property type="entry name" value="REC"/>
    <property type="match status" value="1"/>
</dbReference>
<keyword evidence="1" id="KW-0597">Phosphoprotein</keyword>
<comment type="caution">
    <text evidence="3">The sequence shown here is derived from an EMBL/GenBank/DDBJ whole genome shotgun (WGS) entry which is preliminary data.</text>
</comment>
<dbReference type="PANTHER" id="PTHR36304:SF4">
    <property type="entry name" value="DUF4388 DOMAIN-CONTAINING PROTEIN"/>
    <property type="match status" value="1"/>
</dbReference>
<dbReference type="InterPro" id="IPR001789">
    <property type="entry name" value="Sig_transdc_resp-reg_receiver"/>
</dbReference>
<dbReference type="EMBL" id="DTDJ01000051">
    <property type="protein sequence ID" value="HGL18396.1"/>
    <property type="molecule type" value="Genomic_DNA"/>
</dbReference>
<reference evidence="3" key="1">
    <citation type="journal article" date="2020" name="mSystems">
        <title>Genome- and Community-Level Interaction Insights into Carbon Utilization and Element Cycling Functions of Hydrothermarchaeota in Hydrothermal Sediment.</title>
        <authorList>
            <person name="Zhou Z."/>
            <person name="Liu Y."/>
            <person name="Xu W."/>
            <person name="Pan J."/>
            <person name="Luo Z.H."/>
            <person name="Li M."/>
        </authorList>
    </citation>
    <scope>NUCLEOTIDE SEQUENCE [LARGE SCALE GENOMIC DNA]</scope>
    <source>
        <strain evidence="3">SpSt-69</strain>
    </source>
</reference>
<name>A0A7V3ZZT1_UNCW3</name>
<evidence type="ECO:0000259" key="2">
    <source>
        <dbReference type="PROSITE" id="PS50110"/>
    </source>
</evidence>
<dbReference type="Pfam" id="PF14332">
    <property type="entry name" value="DUF4388"/>
    <property type="match status" value="1"/>
</dbReference>
<protein>
    <submittedName>
        <fullName evidence="3">Response regulator</fullName>
    </submittedName>
</protein>
<dbReference type="InterPro" id="IPR011006">
    <property type="entry name" value="CheY-like_superfamily"/>
</dbReference>
<proteinExistence type="predicted"/>
<sequence length="375" mass="42036">MEGRVLVVDPDANLRSEVEDTLSDLGLTVYTAGSYDEAQNYLSFYKIEHMIMDLILPDRNGIDLLIYAKQLNPSIKVYVYTDVKGATIERSVLKKGADAFIIKTGNFREDFKTIFFSPPKEEEKKEPVETVEGFKGTVAGVDIIDMVQAFALMGKSVILSCRDLKTKKEGVIVFKNGEIVDAKTGSKRGEEALYDILSWKDGVFETQKYVEEPERTINAPVDLLLLNFARLKDEAAEEGARGSTLTLNDIVRFFHAEIPGFIAGMIFDYEEATPIAFDTILQGRTFQASATLYGAILKAAQEAMEIVTEGKEKRDELTEIIITDKNDHVVLFPLPVDNFAIFILVARDTPVQEVRAVVLKYIPDVIRLLKEERLS</sequence>
<gene>
    <name evidence="3" type="ORF">ENU66_08725</name>
</gene>
<dbReference type="SMART" id="SM00448">
    <property type="entry name" value="REC"/>
    <property type="match status" value="1"/>
</dbReference>
<feature type="domain" description="Response regulatory" evidence="2">
    <location>
        <begin position="4"/>
        <end position="118"/>
    </location>
</feature>
<dbReference type="Gene3D" id="3.40.50.2300">
    <property type="match status" value="1"/>
</dbReference>
<dbReference type="PANTHER" id="PTHR36304">
    <property type="entry name" value="DOMAIN GTPASE-ACTIVATING PROTEIN, PUTATIVE-RELATED-RELATED"/>
    <property type="match status" value="1"/>
</dbReference>
<dbReference type="SUPFAM" id="SSF52172">
    <property type="entry name" value="CheY-like"/>
    <property type="match status" value="1"/>
</dbReference>